<keyword evidence="3" id="KW-0175">Coiled coil</keyword>
<dbReference type="SUPFAM" id="SSF54593">
    <property type="entry name" value="Glyoxalase/Bleomycin resistance protein/Dihydroxybiphenyl dioxygenase"/>
    <property type="match status" value="1"/>
</dbReference>
<dbReference type="AlphaFoldDB" id="A0A1M4UEF9"/>
<feature type="domain" description="VOC" evidence="4">
    <location>
        <begin position="7"/>
        <end position="138"/>
    </location>
</feature>
<gene>
    <name evidence="5" type="ORF">SAMN02745190_00629</name>
</gene>
<dbReference type="InterPro" id="IPR051785">
    <property type="entry name" value="MMCE/EMCE_epimerase"/>
</dbReference>
<evidence type="ECO:0000256" key="1">
    <source>
        <dbReference type="ARBA" id="ARBA00009308"/>
    </source>
</evidence>
<protein>
    <submittedName>
        <fullName evidence="5">Methylmalonyl-CoA epimerase</fullName>
    </submittedName>
</protein>
<organism evidence="5 6">
    <name type="scientific">Schwartzia succinivorans DSM 10502</name>
    <dbReference type="NCBI Taxonomy" id="1123243"/>
    <lineage>
        <taxon>Bacteria</taxon>
        <taxon>Bacillati</taxon>
        <taxon>Bacillota</taxon>
        <taxon>Negativicutes</taxon>
        <taxon>Selenomonadales</taxon>
        <taxon>Selenomonadaceae</taxon>
        <taxon>Schwartzia</taxon>
    </lineage>
</organism>
<dbReference type="InterPro" id="IPR017515">
    <property type="entry name" value="MeMalonyl-CoA_epimerase"/>
</dbReference>
<comment type="similarity">
    <text evidence="1">Belongs to the methylmalonyl-CoA epimerase family.</text>
</comment>
<dbReference type="Pfam" id="PF13669">
    <property type="entry name" value="Glyoxalase_4"/>
    <property type="match status" value="1"/>
</dbReference>
<dbReference type="InterPro" id="IPR037523">
    <property type="entry name" value="VOC_core"/>
</dbReference>
<keyword evidence="2" id="KW-0479">Metal-binding</keyword>
<name>A0A1M4UEF9_9FIRM</name>
<reference evidence="5 6" key="1">
    <citation type="submission" date="2016-11" db="EMBL/GenBank/DDBJ databases">
        <authorList>
            <person name="Jaros S."/>
            <person name="Januszkiewicz K."/>
            <person name="Wedrychowicz H."/>
        </authorList>
    </citation>
    <scope>NUCLEOTIDE SEQUENCE [LARGE SCALE GENOMIC DNA]</scope>
    <source>
        <strain evidence="5 6">DSM 10502</strain>
    </source>
</reference>
<keyword evidence="6" id="KW-1185">Reference proteome</keyword>
<dbReference type="GO" id="GO:0046872">
    <property type="term" value="F:metal ion binding"/>
    <property type="evidence" value="ECO:0007669"/>
    <property type="project" value="UniProtKB-KW"/>
</dbReference>
<dbReference type="Proteomes" id="UP000184404">
    <property type="component" value="Unassembled WGS sequence"/>
</dbReference>
<evidence type="ECO:0000313" key="6">
    <source>
        <dbReference type="Proteomes" id="UP000184404"/>
    </source>
</evidence>
<evidence type="ECO:0000256" key="3">
    <source>
        <dbReference type="SAM" id="Coils"/>
    </source>
</evidence>
<dbReference type="STRING" id="1123243.SAMN02745190_00629"/>
<dbReference type="Gene3D" id="3.10.180.10">
    <property type="entry name" value="2,3-Dihydroxybiphenyl 1,2-Dioxygenase, domain 1"/>
    <property type="match status" value="1"/>
</dbReference>
<dbReference type="GO" id="GO:0046491">
    <property type="term" value="P:L-methylmalonyl-CoA metabolic process"/>
    <property type="evidence" value="ECO:0007669"/>
    <property type="project" value="TreeGrafter"/>
</dbReference>
<dbReference type="NCBIfam" id="TIGR03081">
    <property type="entry name" value="metmalonyl_epim"/>
    <property type="match status" value="1"/>
</dbReference>
<evidence type="ECO:0000259" key="4">
    <source>
        <dbReference type="PROSITE" id="PS51819"/>
    </source>
</evidence>
<dbReference type="PANTHER" id="PTHR43048">
    <property type="entry name" value="METHYLMALONYL-COA EPIMERASE"/>
    <property type="match status" value="1"/>
</dbReference>
<evidence type="ECO:0000256" key="2">
    <source>
        <dbReference type="ARBA" id="ARBA00022723"/>
    </source>
</evidence>
<accession>A0A1M4UEF9</accession>
<evidence type="ECO:0000313" key="5">
    <source>
        <dbReference type="EMBL" id="SHE55142.1"/>
    </source>
</evidence>
<dbReference type="RefSeq" id="WP_072934750.1">
    <property type="nucleotide sequence ID" value="NZ_FQUG01000003.1"/>
</dbReference>
<feature type="coiled-coil region" evidence="3">
    <location>
        <begin position="82"/>
        <end position="109"/>
    </location>
</feature>
<sequence>MKFRVLGVDHLGIACGNLEEGSKFWEEMLGVKKTGEETVASQRVTTVFHPMWNGSQVELLVATDEESPIAKWMASNGGKGGIQHVALRVDNLKAAIDELQEKGVKMIDKAPRRGAGGADIAFIHPKSTGGVLLELCELCDPE</sequence>
<dbReference type="PANTHER" id="PTHR43048:SF3">
    <property type="entry name" value="METHYLMALONYL-COA EPIMERASE, MITOCHONDRIAL"/>
    <property type="match status" value="1"/>
</dbReference>
<dbReference type="PROSITE" id="PS51819">
    <property type="entry name" value="VOC"/>
    <property type="match status" value="1"/>
</dbReference>
<dbReference type="InterPro" id="IPR029068">
    <property type="entry name" value="Glyas_Bleomycin-R_OHBP_Dase"/>
</dbReference>
<dbReference type="GO" id="GO:0004493">
    <property type="term" value="F:methylmalonyl-CoA epimerase activity"/>
    <property type="evidence" value="ECO:0007669"/>
    <property type="project" value="TreeGrafter"/>
</dbReference>
<dbReference type="OrthoDB" id="9788468at2"/>
<dbReference type="EMBL" id="FQUG01000003">
    <property type="protein sequence ID" value="SHE55142.1"/>
    <property type="molecule type" value="Genomic_DNA"/>
</dbReference>
<proteinExistence type="inferred from homology"/>
<dbReference type="CDD" id="cd07249">
    <property type="entry name" value="MMCE"/>
    <property type="match status" value="1"/>
</dbReference>